<accession>A0A6A6SXD6</accession>
<dbReference type="OrthoDB" id="3226064at2759"/>
<dbReference type="InterPro" id="IPR036047">
    <property type="entry name" value="F-box-like_dom_sf"/>
</dbReference>
<name>A0A6A6SXD6_9PLEO</name>
<dbReference type="AlphaFoldDB" id="A0A6A6SXD6"/>
<gene>
    <name evidence="1" type="ORF">K491DRAFT_605108</name>
</gene>
<organism evidence="1 2">
    <name type="scientific">Lophiostoma macrostomum CBS 122681</name>
    <dbReference type="NCBI Taxonomy" id="1314788"/>
    <lineage>
        <taxon>Eukaryota</taxon>
        <taxon>Fungi</taxon>
        <taxon>Dikarya</taxon>
        <taxon>Ascomycota</taxon>
        <taxon>Pezizomycotina</taxon>
        <taxon>Dothideomycetes</taxon>
        <taxon>Pleosporomycetidae</taxon>
        <taxon>Pleosporales</taxon>
        <taxon>Lophiostomataceae</taxon>
        <taxon>Lophiostoma</taxon>
    </lineage>
</organism>
<sequence length="455" mass="51807">MAESLIDLAPELVELILSFLGPSDLVTFGQTCRCATQFTLPSNQILWRSAFLQVFDNPKTAWELLLPSARPNNRSREAQWDWYREVRRRFEAFNAVHQRTADAAVPLDSESVVTTFLDIIDTASISQLESLNIDYLRRLFKAGPSAEKIVHDYHRDIDSISLPLDLIQADSRPFTRSMLGRREIPEWASRFHVLYGATSREADSVRARCCARAIIYDWSVTDSRAEYGPFTKDNTCTVNFATVEAIASLMHRVLEKGHKLRVPPGLFWHSIPYSMSSQFLPQEDWAGVTHPWVGTYAFLDYRSLVHYNFANNLEHPMDLGGFEEACGDLMRLELKINDSEDLRQDPRLQTELPSCTDLPMLFFRGTSNGRSQRPAILVRGSVSLTPNAKQVRWRFIISYAGEDQWSLEGVQPAGPRSGGIIYGLWSHVDHDDHGPTGPFCYFPSECCEQDYTQEE</sequence>
<keyword evidence="2" id="KW-1185">Reference proteome</keyword>
<evidence type="ECO:0000313" key="2">
    <source>
        <dbReference type="Proteomes" id="UP000799324"/>
    </source>
</evidence>
<evidence type="ECO:0000313" key="1">
    <source>
        <dbReference type="EMBL" id="KAF2652356.1"/>
    </source>
</evidence>
<dbReference type="EMBL" id="MU004404">
    <property type="protein sequence ID" value="KAF2652356.1"/>
    <property type="molecule type" value="Genomic_DNA"/>
</dbReference>
<dbReference type="CDD" id="cd09917">
    <property type="entry name" value="F-box_SF"/>
    <property type="match status" value="1"/>
</dbReference>
<protein>
    <recommendedName>
        <fullName evidence="3">F-box domain-containing protein</fullName>
    </recommendedName>
</protein>
<proteinExistence type="predicted"/>
<dbReference type="Proteomes" id="UP000799324">
    <property type="component" value="Unassembled WGS sequence"/>
</dbReference>
<dbReference type="SUPFAM" id="SSF81383">
    <property type="entry name" value="F-box domain"/>
    <property type="match status" value="1"/>
</dbReference>
<evidence type="ECO:0008006" key="3">
    <source>
        <dbReference type="Google" id="ProtNLM"/>
    </source>
</evidence>
<reference evidence="1" key="1">
    <citation type="journal article" date="2020" name="Stud. Mycol.">
        <title>101 Dothideomycetes genomes: a test case for predicting lifestyles and emergence of pathogens.</title>
        <authorList>
            <person name="Haridas S."/>
            <person name="Albert R."/>
            <person name="Binder M."/>
            <person name="Bloem J."/>
            <person name="Labutti K."/>
            <person name="Salamov A."/>
            <person name="Andreopoulos B."/>
            <person name="Baker S."/>
            <person name="Barry K."/>
            <person name="Bills G."/>
            <person name="Bluhm B."/>
            <person name="Cannon C."/>
            <person name="Castanera R."/>
            <person name="Culley D."/>
            <person name="Daum C."/>
            <person name="Ezra D."/>
            <person name="Gonzalez J."/>
            <person name="Henrissat B."/>
            <person name="Kuo A."/>
            <person name="Liang C."/>
            <person name="Lipzen A."/>
            <person name="Lutzoni F."/>
            <person name="Magnuson J."/>
            <person name="Mondo S."/>
            <person name="Nolan M."/>
            <person name="Ohm R."/>
            <person name="Pangilinan J."/>
            <person name="Park H.-J."/>
            <person name="Ramirez L."/>
            <person name="Alfaro M."/>
            <person name="Sun H."/>
            <person name="Tritt A."/>
            <person name="Yoshinaga Y."/>
            <person name="Zwiers L.-H."/>
            <person name="Turgeon B."/>
            <person name="Goodwin S."/>
            <person name="Spatafora J."/>
            <person name="Crous P."/>
            <person name="Grigoriev I."/>
        </authorList>
    </citation>
    <scope>NUCLEOTIDE SEQUENCE</scope>
    <source>
        <strain evidence="1">CBS 122681</strain>
    </source>
</reference>